<protein>
    <submittedName>
        <fullName evidence="1">Uncharacterized protein</fullName>
    </submittedName>
</protein>
<organism evidence="1 2">
    <name type="scientific">Liparis tanakae</name>
    <name type="common">Tanaka's snailfish</name>
    <dbReference type="NCBI Taxonomy" id="230148"/>
    <lineage>
        <taxon>Eukaryota</taxon>
        <taxon>Metazoa</taxon>
        <taxon>Chordata</taxon>
        <taxon>Craniata</taxon>
        <taxon>Vertebrata</taxon>
        <taxon>Euteleostomi</taxon>
        <taxon>Actinopterygii</taxon>
        <taxon>Neopterygii</taxon>
        <taxon>Teleostei</taxon>
        <taxon>Neoteleostei</taxon>
        <taxon>Acanthomorphata</taxon>
        <taxon>Eupercaria</taxon>
        <taxon>Perciformes</taxon>
        <taxon>Cottioidei</taxon>
        <taxon>Cottales</taxon>
        <taxon>Liparidae</taxon>
        <taxon>Liparis</taxon>
    </lineage>
</organism>
<dbReference type="AlphaFoldDB" id="A0A4Z2JI72"/>
<accession>A0A4Z2JI72</accession>
<keyword evidence="2" id="KW-1185">Reference proteome</keyword>
<evidence type="ECO:0000313" key="2">
    <source>
        <dbReference type="Proteomes" id="UP000314294"/>
    </source>
</evidence>
<reference evidence="1 2" key="1">
    <citation type="submission" date="2019-03" db="EMBL/GenBank/DDBJ databases">
        <title>First draft genome of Liparis tanakae, snailfish: a comprehensive survey of snailfish specific genes.</title>
        <authorList>
            <person name="Kim W."/>
            <person name="Song I."/>
            <person name="Jeong J.-H."/>
            <person name="Kim D."/>
            <person name="Kim S."/>
            <person name="Ryu S."/>
            <person name="Song J.Y."/>
            <person name="Lee S.K."/>
        </authorList>
    </citation>
    <scope>NUCLEOTIDE SEQUENCE [LARGE SCALE GENOMIC DNA]</scope>
    <source>
        <tissue evidence="1">Muscle</tissue>
    </source>
</reference>
<proteinExistence type="predicted"/>
<gene>
    <name evidence="1" type="ORF">EYF80_000840</name>
</gene>
<dbReference type="Proteomes" id="UP000314294">
    <property type="component" value="Unassembled WGS sequence"/>
</dbReference>
<dbReference type="EMBL" id="SRLO01000003">
    <property type="protein sequence ID" value="TNN88962.1"/>
    <property type="molecule type" value="Genomic_DNA"/>
</dbReference>
<comment type="caution">
    <text evidence="1">The sequence shown here is derived from an EMBL/GenBank/DDBJ whole genome shotgun (WGS) entry which is preliminary data.</text>
</comment>
<sequence>MERRVWKWRGREGRNDEVGEMDRVKSQMKNNSNKGGFPMTKMNLSSGLAFMPTFELKEMV</sequence>
<name>A0A4Z2JI72_9TELE</name>
<evidence type="ECO:0000313" key="1">
    <source>
        <dbReference type="EMBL" id="TNN88962.1"/>
    </source>
</evidence>